<protein>
    <submittedName>
        <fullName evidence="5">Glycosyl transferase family 2</fullName>
    </submittedName>
</protein>
<sequence length="290" mass="32593">MTGNSTGPQFSLLLPVYMNDRADHFERAFLSSTRDQTLPPSEVILVQDGEVPDLLASSIAKMKQSTKVPVRHIEIAERGGLANALTVGLNACSYDIVARMDADDVSLSSRFEKQMEKIADGYDLVGTGMLEFTDDTSEVIGKRTPPTGTATIARYSRFHDPFNHPTVMYRRPAVAAAGGYDDIGLMEDYWLFARMIQHGARVENLPEPLVMYRVGAGAYARRGGRKQFRAEWDLQRALRRAGFTTRFQFLRNFVVRGVYRFVPVSVRRVLYRRLIQRGFRDDTSGAQGQA</sequence>
<proteinExistence type="inferred from homology"/>
<dbReference type="EMBL" id="FNRY01000001">
    <property type="protein sequence ID" value="SEB36924.1"/>
    <property type="molecule type" value="Genomic_DNA"/>
</dbReference>
<dbReference type="GO" id="GO:0016757">
    <property type="term" value="F:glycosyltransferase activity"/>
    <property type="evidence" value="ECO:0007669"/>
    <property type="project" value="UniProtKB-KW"/>
</dbReference>
<dbReference type="AlphaFoldDB" id="A0A1H4IS57"/>
<keyword evidence="6" id="KW-1185">Reference proteome</keyword>
<evidence type="ECO:0000313" key="5">
    <source>
        <dbReference type="EMBL" id="SEB36924.1"/>
    </source>
</evidence>
<dbReference type="PANTHER" id="PTHR43685:SF5">
    <property type="entry name" value="GLYCOSYLTRANSFERASE EPSE-RELATED"/>
    <property type="match status" value="1"/>
</dbReference>
<comment type="similarity">
    <text evidence="1">Belongs to the glycosyltransferase 2 family.</text>
</comment>
<dbReference type="RefSeq" id="WP_091178991.1">
    <property type="nucleotide sequence ID" value="NZ_FNRY01000001.1"/>
</dbReference>
<name>A0A1H4IS57_9MICO</name>
<dbReference type="STRING" id="640635.SAMN04489806_0216"/>
<keyword evidence="2" id="KW-0328">Glycosyltransferase</keyword>
<dbReference type="InterPro" id="IPR029044">
    <property type="entry name" value="Nucleotide-diphossugar_trans"/>
</dbReference>
<dbReference type="OrthoDB" id="4529776at2"/>
<keyword evidence="3 5" id="KW-0808">Transferase</keyword>
<evidence type="ECO:0000259" key="4">
    <source>
        <dbReference type="Pfam" id="PF00535"/>
    </source>
</evidence>
<dbReference type="InterPro" id="IPR001173">
    <property type="entry name" value="Glyco_trans_2-like"/>
</dbReference>
<dbReference type="Pfam" id="PF00535">
    <property type="entry name" value="Glycos_transf_2"/>
    <property type="match status" value="1"/>
</dbReference>
<evidence type="ECO:0000313" key="6">
    <source>
        <dbReference type="Proteomes" id="UP000199183"/>
    </source>
</evidence>
<dbReference type="Gene3D" id="3.90.550.10">
    <property type="entry name" value="Spore Coat Polysaccharide Biosynthesis Protein SpsA, Chain A"/>
    <property type="match status" value="1"/>
</dbReference>
<reference evidence="5 6" key="1">
    <citation type="submission" date="2016-10" db="EMBL/GenBank/DDBJ databases">
        <authorList>
            <person name="de Groot N.N."/>
        </authorList>
    </citation>
    <scope>NUCLEOTIDE SEQUENCE [LARGE SCALE GENOMIC DNA]</scope>
    <source>
        <strain evidence="5 6">DSM 21799</strain>
    </source>
</reference>
<dbReference type="SUPFAM" id="SSF53448">
    <property type="entry name" value="Nucleotide-diphospho-sugar transferases"/>
    <property type="match status" value="1"/>
</dbReference>
<gene>
    <name evidence="5" type="ORF">SAMN04489806_0216</name>
</gene>
<evidence type="ECO:0000256" key="2">
    <source>
        <dbReference type="ARBA" id="ARBA00022676"/>
    </source>
</evidence>
<feature type="domain" description="Glycosyltransferase 2-like" evidence="4">
    <location>
        <begin position="27"/>
        <end position="171"/>
    </location>
</feature>
<evidence type="ECO:0000256" key="1">
    <source>
        <dbReference type="ARBA" id="ARBA00006739"/>
    </source>
</evidence>
<dbReference type="InterPro" id="IPR050834">
    <property type="entry name" value="Glycosyltransf_2"/>
</dbReference>
<accession>A0A1H4IS57</accession>
<organism evidence="5 6">
    <name type="scientific">Paramicrobacterium humi</name>
    <dbReference type="NCBI Taxonomy" id="640635"/>
    <lineage>
        <taxon>Bacteria</taxon>
        <taxon>Bacillati</taxon>
        <taxon>Actinomycetota</taxon>
        <taxon>Actinomycetes</taxon>
        <taxon>Micrococcales</taxon>
        <taxon>Microbacteriaceae</taxon>
        <taxon>Paramicrobacterium</taxon>
    </lineage>
</organism>
<dbReference type="Proteomes" id="UP000199183">
    <property type="component" value="Unassembled WGS sequence"/>
</dbReference>
<dbReference type="PANTHER" id="PTHR43685">
    <property type="entry name" value="GLYCOSYLTRANSFERASE"/>
    <property type="match status" value="1"/>
</dbReference>
<evidence type="ECO:0000256" key="3">
    <source>
        <dbReference type="ARBA" id="ARBA00022679"/>
    </source>
</evidence>